<reference evidence="9" key="1">
    <citation type="journal article" date="2022" name="bioRxiv">
        <title>Sequencing and chromosome-scale assembly of the giantPleurodeles waltlgenome.</title>
        <authorList>
            <person name="Brown T."/>
            <person name="Elewa A."/>
            <person name="Iarovenko S."/>
            <person name="Subramanian E."/>
            <person name="Araus A.J."/>
            <person name="Petzold A."/>
            <person name="Susuki M."/>
            <person name="Suzuki K.-i.T."/>
            <person name="Hayashi T."/>
            <person name="Toyoda A."/>
            <person name="Oliveira C."/>
            <person name="Osipova E."/>
            <person name="Leigh N.D."/>
            <person name="Simon A."/>
            <person name="Yun M.H."/>
        </authorList>
    </citation>
    <scope>NUCLEOTIDE SEQUENCE</scope>
    <source>
        <strain evidence="9">20211129_DDA</strain>
        <tissue evidence="9">Liver</tissue>
    </source>
</reference>
<protein>
    <recommendedName>
        <fullName evidence="8">DOMON domain-containing protein</fullName>
    </recommendedName>
</protein>
<dbReference type="InterPro" id="IPR045266">
    <property type="entry name" value="DOH_DOMON"/>
</dbReference>
<dbReference type="Gene3D" id="2.60.120.310">
    <property type="entry name" value="Copper type II, ascorbate-dependent monooxygenase, N-terminal domain"/>
    <property type="match status" value="1"/>
</dbReference>
<dbReference type="Gene3D" id="2.60.120.230">
    <property type="match status" value="1"/>
</dbReference>
<evidence type="ECO:0000256" key="3">
    <source>
        <dbReference type="ARBA" id="ARBA00023008"/>
    </source>
</evidence>
<comment type="caution">
    <text evidence="9">The sequence shown here is derived from an EMBL/GenBank/DDBJ whole genome shotgun (WGS) entry which is preliminary data.</text>
</comment>
<keyword evidence="5" id="KW-0325">Glycoprotein</keyword>
<dbReference type="GO" id="GO:0005615">
    <property type="term" value="C:extracellular space"/>
    <property type="evidence" value="ECO:0007669"/>
    <property type="project" value="TreeGrafter"/>
</dbReference>
<dbReference type="EMBL" id="JANPWB010000011">
    <property type="protein sequence ID" value="KAJ1121903.1"/>
    <property type="molecule type" value="Genomic_DNA"/>
</dbReference>
<dbReference type="InterPro" id="IPR000945">
    <property type="entry name" value="DBH-like"/>
</dbReference>
<sequence length="531" mass="61306">MRLILLLLSLLQSISATEKKAHHPPHIFTRLLDPQGSMVLHWFYDYSTEEITFELEAQTTGWVAFGLSTKEELKGTDMVIGGVFLNKTVYFTNDTLRVSSAYGLDDTLHYDEEHRFVKSICLMEIVQPVVMPKIYYTHDIKLNDFPVPEEDTTYACTFVPMPAVRTKHHLFMPFFLPPNAGIPLGTPLDPYYVRIEVHFSNFDAIPGLVSNSGILIYYTPELREHDAGIIQYGVFTFPIHFIPPGAEAYKTYGLCHTDAFHEVNGNHVEDMHIISYLNHGHLTVRGIRVLHYRNGTFLGSLEDDNGYDFRLQEIRHFKEDILTIKVGDVIVVECTQNTVDRETVTFGGTSTLNEMCLSFLFYYPRTNISKCWGFTDVIYVINELDLEPTTDVMEALSILYDAEWDEELIKKAEKAAMDSFQTVYIESRQGILRNRTAHLPKIYPSQHAPCNDITYNNLDPHVPEEIMDLRGSSRHPKKIQDNNPDYEISDEAEDRDHVCSRHPRGWRRQHGAINRRKRNLRASEEYYYGDY</sequence>
<evidence type="ECO:0000256" key="1">
    <source>
        <dbReference type="ARBA" id="ARBA00001973"/>
    </source>
</evidence>
<dbReference type="InterPro" id="IPR024548">
    <property type="entry name" value="Cu2_monoox_C"/>
</dbReference>
<dbReference type="Proteomes" id="UP001066276">
    <property type="component" value="Chromosome 7"/>
</dbReference>
<gene>
    <name evidence="9" type="ORF">NDU88_000412</name>
</gene>
<evidence type="ECO:0000313" key="10">
    <source>
        <dbReference type="Proteomes" id="UP001066276"/>
    </source>
</evidence>
<comment type="cofactor">
    <cofactor evidence="1">
        <name>Cu(2+)</name>
        <dbReference type="ChEBI" id="CHEBI:29036"/>
    </cofactor>
</comment>
<feature type="signal peptide" evidence="7">
    <location>
        <begin position="1"/>
        <end position="16"/>
    </location>
</feature>
<evidence type="ECO:0000256" key="5">
    <source>
        <dbReference type="ARBA" id="ARBA00023180"/>
    </source>
</evidence>
<dbReference type="CDD" id="cd09631">
    <property type="entry name" value="DOMON_DOH"/>
    <property type="match status" value="1"/>
</dbReference>
<dbReference type="SUPFAM" id="SSF49742">
    <property type="entry name" value="PHM/PNGase F"/>
    <property type="match status" value="2"/>
</dbReference>
<keyword evidence="4" id="KW-1015">Disulfide bond</keyword>
<evidence type="ECO:0000259" key="8">
    <source>
        <dbReference type="PROSITE" id="PS50836"/>
    </source>
</evidence>
<dbReference type="InterPro" id="IPR014784">
    <property type="entry name" value="Cu2_ascorb_mOase-like_C"/>
</dbReference>
<proteinExistence type="inferred from homology"/>
<keyword evidence="3" id="KW-0186">Copper</keyword>
<dbReference type="GO" id="GO:0005507">
    <property type="term" value="F:copper ion binding"/>
    <property type="evidence" value="ECO:0007669"/>
    <property type="project" value="InterPro"/>
</dbReference>
<dbReference type="FunFam" id="2.60.120.230:FF:000001">
    <property type="entry name" value="Monooxygenase, DBH-like 1"/>
    <property type="match status" value="1"/>
</dbReference>
<dbReference type="PANTHER" id="PTHR10157:SF31">
    <property type="entry name" value="DBH-LIKE MONOOXYGENASE PROTEIN 2-RELATED"/>
    <property type="match status" value="1"/>
</dbReference>
<dbReference type="PANTHER" id="PTHR10157">
    <property type="entry name" value="DOPAMINE BETA HYDROXYLASE RELATED"/>
    <property type="match status" value="1"/>
</dbReference>
<feature type="region of interest" description="Disordered" evidence="6">
    <location>
        <begin position="472"/>
        <end position="496"/>
    </location>
</feature>
<evidence type="ECO:0000256" key="7">
    <source>
        <dbReference type="SAM" id="SignalP"/>
    </source>
</evidence>
<dbReference type="PROSITE" id="PS50836">
    <property type="entry name" value="DOMON"/>
    <property type="match status" value="1"/>
</dbReference>
<dbReference type="InterPro" id="IPR036939">
    <property type="entry name" value="Cu2_ascorb_mOase_N_sf"/>
</dbReference>
<dbReference type="AlphaFoldDB" id="A0AAV7P877"/>
<name>A0AAV7P877_PLEWA</name>
<dbReference type="GO" id="GO:0042421">
    <property type="term" value="P:norepinephrine biosynthetic process"/>
    <property type="evidence" value="ECO:0007669"/>
    <property type="project" value="TreeGrafter"/>
</dbReference>
<evidence type="ECO:0000256" key="6">
    <source>
        <dbReference type="SAM" id="MobiDB-lite"/>
    </source>
</evidence>
<accession>A0AAV7P877</accession>
<evidence type="ECO:0000256" key="4">
    <source>
        <dbReference type="ARBA" id="ARBA00023157"/>
    </source>
</evidence>
<keyword evidence="7" id="KW-0732">Signal</keyword>
<dbReference type="GO" id="GO:0030667">
    <property type="term" value="C:secretory granule membrane"/>
    <property type="evidence" value="ECO:0007669"/>
    <property type="project" value="TreeGrafter"/>
</dbReference>
<feature type="chain" id="PRO_5043339140" description="DOMON domain-containing protein" evidence="7">
    <location>
        <begin position="17"/>
        <end position="531"/>
    </location>
</feature>
<dbReference type="GO" id="GO:0006589">
    <property type="term" value="P:octopamine biosynthetic process"/>
    <property type="evidence" value="ECO:0007669"/>
    <property type="project" value="TreeGrafter"/>
</dbReference>
<evidence type="ECO:0000313" key="9">
    <source>
        <dbReference type="EMBL" id="KAJ1121903.1"/>
    </source>
</evidence>
<feature type="domain" description="DOMON" evidence="8">
    <location>
        <begin position="36"/>
        <end position="163"/>
    </location>
</feature>
<dbReference type="GO" id="GO:0004500">
    <property type="term" value="F:dopamine beta-monooxygenase activity"/>
    <property type="evidence" value="ECO:0007669"/>
    <property type="project" value="InterPro"/>
</dbReference>
<dbReference type="InterPro" id="IPR005018">
    <property type="entry name" value="DOMON_domain"/>
</dbReference>
<organism evidence="9 10">
    <name type="scientific">Pleurodeles waltl</name>
    <name type="common">Iberian ribbed newt</name>
    <dbReference type="NCBI Taxonomy" id="8319"/>
    <lineage>
        <taxon>Eukaryota</taxon>
        <taxon>Metazoa</taxon>
        <taxon>Chordata</taxon>
        <taxon>Craniata</taxon>
        <taxon>Vertebrata</taxon>
        <taxon>Euteleostomi</taxon>
        <taxon>Amphibia</taxon>
        <taxon>Batrachia</taxon>
        <taxon>Caudata</taxon>
        <taxon>Salamandroidea</taxon>
        <taxon>Salamandridae</taxon>
        <taxon>Pleurodelinae</taxon>
        <taxon>Pleurodeles</taxon>
    </lineage>
</organism>
<dbReference type="Pfam" id="PF03351">
    <property type="entry name" value="DOMON"/>
    <property type="match status" value="1"/>
</dbReference>
<evidence type="ECO:0000256" key="2">
    <source>
        <dbReference type="ARBA" id="ARBA00010676"/>
    </source>
</evidence>
<dbReference type="InterPro" id="IPR008977">
    <property type="entry name" value="PHM/PNGase_F_dom_sf"/>
</dbReference>
<keyword evidence="10" id="KW-1185">Reference proteome</keyword>
<dbReference type="GO" id="GO:0042420">
    <property type="term" value="P:dopamine catabolic process"/>
    <property type="evidence" value="ECO:0007669"/>
    <property type="project" value="TreeGrafter"/>
</dbReference>
<dbReference type="Pfam" id="PF03712">
    <property type="entry name" value="Cu2_monoox_C"/>
    <property type="match status" value="1"/>
</dbReference>
<comment type="similarity">
    <text evidence="2">Belongs to the copper type II ascorbate-dependent monooxygenase family.</text>
</comment>